<keyword evidence="2" id="KW-0472">Membrane</keyword>
<evidence type="ECO:0000313" key="4">
    <source>
        <dbReference type="Proteomes" id="UP001524547"/>
    </source>
</evidence>
<dbReference type="RefSeq" id="WP_422921306.1">
    <property type="nucleotide sequence ID" value="NZ_JAMZEJ010000016.1"/>
</dbReference>
<evidence type="ECO:0000313" key="3">
    <source>
        <dbReference type="EMBL" id="MCQ8242542.1"/>
    </source>
</evidence>
<accession>A0ABT1W1R2</accession>
<reference evidence="3 4" key="1">
    <citation type="submission" date="2022-06" db="EMBL/GenBank/DDBJ databases">
        <title>Rhizosaccharibacter gen. nov. sp. nov. KSS12, endophytic bacteria isolated from sugarcane.</title>
        <authorList>
            <person name="Pitiwittayakul N."/>
        </authorList>
    </citation>
    <scope>NUCLEOTIDE SEQUENCE [LARGE SCALE GENOMIC DNA]</scope>
    <source>
        <strain evidence="3 4">KSS12</strain>
    </source>
</reference>
<keyword evidence="4" id="KW-1185">Reference proteome</keyword>
<dbReference type="InterPro" id="IPR010131">
    <property type="entry name" value="MdtP/NodT-like"/>
</dbReference>
<organism evidence="3 4">
    <name type="scientific">Rhizosaccharibacter radicis</name>
    <dbReference type="NCBI Taxonomy" id="2782605"/>
    <lineage>
        <taxon>Bacteria</taxon>
        <taxon>Pseudomonadati</taxon>
        <taxon>Pseudomonadota</taxon>
        <taxon>Alphaproteobacteria</taxon>
        <taxon>Acetobacterales</taxon>
        <taxon>Acetobacteraceae</taxon>
        <taxon>Rhizosaccharibacter</taxon>
    </lineage>
</organism>
<dbReference type="Gene3D" id="1.20.1600.10">
    <property type="entry name" value="Outer membrane efflux proteins (OEP)"/>
    <property type="match status" value="1"/>
</dbReference>
<evidence type="ECO:0000256" key="1">
    <source>
        <dbReference type="ARBA" id="ARBA00007613"/>
    </source>
</evidence>
<dbReference type="Gene3D" id="2.20.200.10">
    <property type="entry name" value="Outer membrane efflux proteins (OEP)"/>
    <property type="match status" value="1"/>
</dbReference>
<proteinExistence type="inferred from homology"/>
<comment type="subcellular location">
    <subcellularLocation>
        <location evidence="2">Cell membrane</location>
        <topology evidence="2">Lipid-anchor</topology>
    </subcellularLocation>
</comment>
<dbReference type="Proteomes" id="UP001524547">
    <property type="component" value="Unassembled WGS sequence"/>
</dbReference>
<sequence length="527" mass="57503">MRKSKRVGKPGARYAALLAGTAFLTGCSVGPDFKRPSVWSPAGWQTHDKNMAGDRPAPTTSVVVADPPETRWWGIFNDPELSALEDRVARSNLDVRLAGIRLAESRAQLRITGADRYPTLTGNGSYAYTKISDKLIQRGLSNGLDDLPLPGPTLDAAKAYAGGVSTPALNIWEDGISASWELDIWGRVRREVEQGRANVTASEEDRRSVLIMRLAEMARDYMLLRGTQSQLLIARENQKTAEETLKLSQERFTGGLTTQLDVENARAQLDTTTAQIPNFEQQISQQVNAISLLLGEPPQALLAELEVNEPVPPVPPRVPVGVPSELARRRPDVREAEARLHAATAGVGVAVADFYPRVTLTGALNFQSLAYRDLAFWPAAAYNAGPSISLPIFQGGRLRGQLQLTKAQQEEAAISYQQTVLSAWHDVDNALTAYGAEQRRRDQLASSVDAARRALDLAREQYAHGLQTFLNVLDAQRTLLSAQQQLTTSTQTVSSNLVQLYAALGGGWEATFPARLDADGMQRTASR</sequence>
<keyword evidence="2" id="KW-1134">Transmembrane beta strand</keyword>
<dbReference type="InterPro" id="IPR003423">
    <property type="entry name" value="OMP_efflux"/>
</dbReference>
<evidence type="ECO:0000256" key="2">
    <source>
        <dbReference type="RuleBase" id="RU362097"/>
    </source>
</evidence>
<protein>
    <submittedName>
        <fullName evidence="3">Efflux transporter outer membrane subunit</fullName>
    </submittedName>
</protein>
<dbReference type="SUPFAM" id="SSF56954">
    <property type="entry name" value="Outer membrane efflux proteins (OEP)"/>
    <property type="match status" value="1"/>
</dbReference>
<gene>
    <name evidence="3" type="ORF">NFI88_17135</name>
</gene>
<dbReference type="PROSITE" id="PS51257">
    <property type="entry name" value="PROKAR_LIPOPROTEIN"/>
    <property type="match status" value="1"/>
</dbReference>
<dbReference type="PANTHER" id="PTHR30203">
    <property type="entry name" value="OUTER MEMBRANE CATION EFFLUX PROTEIN"/>
    <property type="match status" value="1"/>
</dbReference>
<dbReference type="Pfam" id="PF02321">
    <property type="entry name" value="OEP"/>
    <property type="match status" value="2"/>
</dbReference>
<name>A0ABT1W1R2_9PROT</name>
<dbReference type="NCBIfam" id="TIGR01845">
    <property type="entry name" value="outer_NodT"/>
    <property type="match status" value="1"/>
</dbReference>
<dbReference type="PANTHER" id="PTHR30203:SF25">
    <property type="entry name" value="OUTER MEMBRANE PROTEIN-RELATED"/>
    <property type="match status" value="1"/>
</dbReference>
<keyword evidence="2" id="KW-0564">Palmitate</keyword>
<comment type="caution">
    <text evidence="3">The sequence shown here is derived from an EMBL/GenBank/DDBJ whole genome shotgun (WGS) entry which is preliminary data.</text>
</comment>
<keyword evidence="2" id="KW-0812">Transmembrane</keyword>
<keyword evidence="2" id="KW-0449">Lipoprotein</keyword>
<dbReference type="EMBL" id="JAMZEJ010000016">
    <property type="protein sequence ID" value="MCQ8242542.1"/>
    <property type="molecule type" value="Genomic_DNA"/>
</dbReference>
<comment type="similarity">
    <text evidence="1 2">Belongs to the outer membrane factor (OMF) (TC 1.B.17) family.</text>
</comment>